<evidence type="ECO:0000256" key="2">
    <source>
        <dbReference type="ARBA" id="ARBA00022771"/>
    </source>
</evidence>
<evidence type="ECO:0000313" key="6">
    <source>
        <dbReference type="RefSeq" id="XP_022156964.1"/>
    </source>
</evidence>
<organism evidence="5 6">
    <name type="scientific">Momordica charantia</name>
    <name type="common">Bitter gourd</name>
    <name type="synonym">Balsam pear</name>
    <dbReference type="NCBI Taxonomy" id="3673"/>
    <lineage>
        <taxon>Eukaryota</taxon>
        <taxon>Viridiplantae</taxon>
        <taxon>Streptophyta</taxon>
        <taxon>Embryophyta</taxon>
        <taxon>Tracheophyta</taxon>
        <taxon>Spermatophyta</taxon>
        <taxon>Magnoliopsida</taxon>
        <taxon>eudicotyledons</taxon>
        <taxon>Gunneridae</taxon>
        <taxon>Pentapetalae</taxon>
        <taxon>rosids</taxon>
        <taxon>fabids</taxon>
        <taxon>Cucurbitales</taxon>
        <taxon>Cucurbitaceae</taxon>
        <taxon>Momordiceae</taxon>
        <taxon>Momordica</taxon>
    </lineage>
</organism>
<dbReference type="GO" id="GO:0008270">
    <property type="term" value="F:zinc ion binding"/>
    <property type="evidence" value="ECO:0007669"/>
    <property type="project" value="UniProtKB-KW"/>
</dbReference>
<evidence type="ECO:0000313" key="5">
    <source>
        <dbReference type="Proteomes" id="UP000504603"/>
    </source>
</evidence>
<dbReference type="GeneID" id="111023792"/>
<proteinExistence type="predicted"/>
<gene>
    <name evidence="6" type="primary">LOC111023792</name>
</gene>
<dbReference type="InterPro" id="IPR006564">
    <property type="entry name" value="Znf_PMZ"/>
</dbReference>
<keyword evidence="5" id="KW-1185">Reference proteome</keyword>
<dbReference type="KEGG" id="mcha:111023792"/>
<keyword evidence="1" id="KW-0479">Metal-binding</keyword>
<sequence>MRTAQNLSRAHYITLIEHHEFEGSNGLKRVRLNLNAKTYGCKEFDYFQLPCYHAIAAAIYRNVNMYILCSPAYTLQTLINAYVEPVCPLGDEEDWILPDDFVDLKVEPPKYFLHVGRHPNCMNSICWGNRQVHNCDRCGNMEHNGKTCRQPLRTID</sequence>
<evidence type="ECO:0000256" key="3">
    <source>
        <dbReference type="ARBA" id="ARBA00022833"/>
    </source>
</evidence>
<evidence type="ECO:0000259" key="4">
    <source>
        <dbReference type="SMART" id="SM00575"/>
    </source>
</evidence>
<keyword evidence="3" id="KW-0862">Zinc</keyword>
<feature type="domain" description="Zinc finger PMZ-type" evidence="4">
    <location>
        <begin position="37"/>
        <end position="64"/>
    </location>
</feature>
<dbReference type="AlphaFoldDB" id="A0A6J1DV50"/>
<name>A0A6J1DV50_MOMCH</name>
<dbReference type="SMART" id="SM00575">
    <property type="entry name" value="ZnF_PMZ"/>
    <property type="match status" value="1"/>
</dbReference>
<evidence type="ECO:0000256" key="1">
    <source>
        <dbReference type="ARBA" id="ARBA00022723"/>
    </source>
</evidence>
<dbReference type="InterPro" id="IPR007527">
    <property type="entry name" value="Znf_SWIM"/>
</dbReference>
<dbReference type="RefSeq" id="XP_022156964.1">
    <property type="nucleotide sequence ID" value="XM_022301272.1"/>
</dbReference>
<reference evidence="6" key="1">
    <citation type="submission" date="2025-08" db="UniProtKB">
        <authorList>
            <consortium name="RefSeq"/>
        </authorList>
    </citation>
    <scope>IDENTIFICATION</scope>
    <source>
        <strain evidence="6">OHB3-1</strain>
    </source>
</reference>
<protein>
    <submittedName>
        <fullName evidence="6">Uncharacterized protein LOC111023792</fullName>
    </submittedName>
</protein>
<dbReference type="OrthoDB" id="1300171at2759"/>
<keyword evidence="2" id="KW-0863">Zinc-finger</keyword>
<accession>A0A6J1DV50</accession>
<dbReference type="Proteomes" id="UP000504603">
    <property type="component" value="Unplaced"/>
</dbReference>
<dbReference type="Pfam" id="PF04434">
    <property type="entry name" value="SWIM"/>
    <property type="match status" value="1"/>
</dbReference>